<sequence>MGYQDYSLIGYQFNPEPGQDRWPLRPAYYMEWLFGNATSVGWQVLGYNGTSGAKLITPYKGPNSELTLFALSTDQDAASFSIGDLPANTNFIVVIWNADGSGKLSNEGFVNSGNTGTISVNAPAVSMVCLTTVFLTKLPLKPKIEWPTFHTTVRTVRYTAVQPLECN</sequence>
<dbReference type="AlphaFoldDB" id="A0A916ZKG5"/>
<dbReference type="RefSeq" id="WP_229750766.1">
    <property type="nucleotide sequence ID" value="NZ_BMHP01000019.1"/>
</dbReference>
<dbReference type="Proteomes" id="UP000612456">
    <property type="component" value="Unassembled WGS sequence"/>
</dbReference>
<dbReference type="EMBL" id="BMHP01000019">
    <property type="protein sequence ID" value="GGE02359.1"/>
    <property type="molecule type" value="Genomic_DNA"/>
</dbReference>
<evidence type="ECO:0000313" key="1">
    <source>
        <dbReference type="EMBL" id="GGE02359.1"/>
    </source>
</evidence>
<evidence type="ECO:0000313" key="2">
    <source>
        <dbReference type="Proteomes" id="UP000612456"/>
    </source>
</evidence>
<organism evidence="1 2">
    <name type="scientific">Paenibacillus nasutitermitis</name>
    <dbReference type="NCBI Taxonomy" id="1652958"/>
    <lineage>
        <taxon>Bacteria</taxon>
        <taxon>Bacillati</taxon>
        <taxon>Bacillota</taxon>
        <taxon>Bacilli</taxon>
        <taxon>Bacillales</taxon>
        <taxon>Paenibacillaceae</taxon>
        <taxon>Paenibacillus</taxon>
    </lineage>
</organism>
<reference evidence="1" key="2">
    <citation type="submission" date="2020-09" db="EMBL/GenBank/DDBJ databases">
        <authorList>
            <person name="Sun Q."/>
            <person name="Zhou Y."/>
        </authorList>
    </citation>
    <scope>NUCLEOTIDE SEQUENCE</scope>
    <source>
        <strain evidence="1">CGMCC 1.15178</strain>
    </source>
</reference>
<accession>A0A916ZKG5</accession>
<gene>
    <name evidence="1" type="ORF">GCM10010911_71750</name>
</gene>
<keyword evidence="2" id="KW-1185">Reference proteome</keyword>
<protein>
    <submittedName>
        <fullName evidence="1">Uncharacterized protein</fullName>
    </submittedName>
</protein>
<comment type="caution">
    <text evidence="1">The sequence shown here is derived from an EMBL/GenBank/DDBJ whole genome shotgun (WGS) entry which is preliminary data.</text>
</comment>
<proteinExistence type="predicted"/>
<name>A0A916ZKG5_9BACL</name>
<reference evidence="1" key="1">
    <citation type="journal article" date="2014" name="Int. J. Syst. Evol. Microbiol.">
        <title>Complete genome sequence of Corynebacterium casei LMG S-19264T (=DSM 44701T), isolated from a smear-ripened cheese.</title>
        <authorList>
            <consortium name="US DOE Joint Genome Institute (JGI-PGF)"/>
            <person name="Walter F."/>
            <person name="Albersmeier A."/>
            <person name="Kalinowski J."/>
            <person name="Ruckert C."/>
        </authorList>
    </citation>
    <scope>NUCLEOTIDE SEQUENCE</scope>
    <source>
        <strain evidence="1">CGMCC 1.15178</strain>
    </source>
</reference>